<dbReference type="EMBL" id="JASNQZ010000011">
    <property type="protein sequence ID" value="KAL0950605.1"/>
    <property type="molecule type" value="Genomic_DNA"/>
</dbReference>
<dbReference type="InterPro" id="IPR001563">
    <property type="entry name" value="Peptidase_S10"/>
</dbReference>
<evidence type="ECO:0000256" key="6">
    <source>
        <dbReference type="ARBA" id="ARBA00023180"/>
    </source>
</evidence>
<dbReference type="SUPFAM" id="SSF53474">
    <property type="entry name" value="alpha/beta-Hydrolases"/>
    <property type="match status" value="1"/>
</dbReference>
<evidence type="ECO:0000256" key="3">
    <source>
        <dbReference type="ARBA" id="ARBA00022670"/>
    </source>
</evidence>
<reference evidence="9" key="1">
    <citation type="submission" date="2024-06" db="EMBL/GenBank/DDBJ databases">
        <title>Multi-omics analyses provide insights into the biosynthesis of the anticancer antibiotic pleurotin in Hohenbuehelia grisea.</title>
        <authorList>
            <person name="Weaver J.A."/>
            <person name="Alberti F."/>
        </authorList>
    </citation>
    <scope>NUCLEOTIDE SEQUENCE [LARGE SCALE GENOMIC DNA]</scope>
    <source>
        <strain evidence="9">T-177</strain>
    </source>
</reference>
<keyword evidence="6" id="KW-0325">Glycoprotein</keyword>
<protein>
    <recommendedName>
        <fullName evidence="7">Carboxypeptidase</fullName>
        <ecNumber evidence="7">3.4.16.-</ecNumber>
    </recommendedName>
</protein>
<comment type="caution">
    <text evidence="8">The sequence shown here is derived from an EMBL/GenBank/DDBJ whole genome shotgun (WGS) entry which is preliminary data.</text>
</comment>
<dbReference type="Gene3D" id="3.40.50.1820">
    <property type="entry name" value="alpha/beta hydrolase"/>
    <property type="match status" value="1"/>
</dbReference>
<feature type="signal peptide" evidence="7">
    <location>
        <begin position="1"/>
        <end position="23"/>
    </location>
</feature>
<keyword evidence="5 7" id="KW-0378">Hydrolase</keyword>
<gene>
    <name evidence="8" type="ORF">HGRIS_007397</name>
</gene>
<dbReference type="EC" id="3.4.16.-" evidence="7"/>
<sequence>MLSHLIWFASALNIIVFDHLVAATSSLNQIIKEGQTPFHADSSVRVNAAESYNSNSGQFTPLESLDVLSSTQFTIFGHPAFPKYSVRAKRTKFCDGTVNAYTGYIDIAARHLFFYSFESRSNPAKDDVILWTNGGPGCSSAVGLFMELGPCRISDERGPKFHNESWNTNANVIFIDQPIGVGFSYAEYGESVSTTEEAAKDIAAFVAIFFENFRQFKGRALHLAGESYAGRYIPLFAAELYDQNTRLAQEGLTPINLKSIMIGNWLTDFLVMLPTHYEMQCENGSLPPINSISDCVAMKKILPRCTKWLQAECHDHFDDIDCAAATSFCQEAIFGRFHLTGMDAALLLVQFIMTLFLGKNPYDMSRDCESEVNGELCYASIAHIEKYLSKPDVRTLLGVDPAVPPNFSSCDMAVNSAFERSLDMLHHTVGYVSALLERGVRVLVYAGSYDWSGNWIGNERWTLGLEWSGQEAFASQELREWMVDGKHAGVTRSAKGLTFATVHAAGHMVPYDKPKEALQLLKRWLAGQQL</sequence>
<evidence type="ECO:0000256" key="4">
    <source>
        <dbReference type="ARBA" id="ARBA00022729"/>
    </source>
</evidence>
<name>A0ABR3J640_9AGAR</name>
<evidence type="ECO:0000256" key="7">
    <source>
        <dbReference type="RuleBase" id="RU361156"/>
    </source>
</evidence>
<keyword evidence="9" id="KW-1185">Reference proteome</keyword>
<accession>A0ABR3J640</accession>
<evidence type="ECO:0000256" key="1">
    <source>
        <dbReference type="ARBA" id="ARBA00009431"/>
    </source>
</evidence>
<organism evidence="8 9">
    <name type="scientific">Hohenbuehelia grisea</name>
    <dbReference type="NCBI Taxonomy" id="104357"/>
    <lineage>
        <taxon>Eukaryota</taxon>
        <taxon>Fungi</taxon>
        <taxon>Dikarya</taxon>
        <taxon>Basidiomycota</taxon>
        <taxon>Agaricomycotina</taxon>
        <taxon>Agaricomycetes</taxon>
        <taxon>Agaricomycetidae</taxon>
        <taxon>Agaricales</taxon>
        <taxon>Pleurotineae</taxon>
        <taxon>Pleurotaceae</taxon>
        <taxon>Hohenbuehelia</taxon>
    </lineage>
</organism>
<dbReference type="PRINTS" id="PR00724">
    <property type="entry name" value="CRBOXYPTASEC"/>
</dbReference>
<evidence type="ECO:0000256" key="5">
    <source>
        <dbReference type="ARBA" id="ARBA00022801"/>
    </source>
</evidence>
<dbReference type="InterPro" id="IPR029058">
    <property type="entry name" value="AB_hydrolase_fold"/>
</dbReference>
<dbReference type="Pfam" id="PF00450">
    <property type="entry name" value="Peptidase_S10"/>
    <property type="match status" value="1"/>
</dbReference>
<dbReference type="PANTHER" id="PTHR11802">
    <property type="entry name" value="SERINE PROTEASE FAMILY S10 SERINE CARBOXYPEPTIDASE"/>
    <property type="match status" value="1"/>
</dbReference>
<keyword evidence="2 7" id="KW-0121">Carboxypeptidase</keyword>
<dbReference type="Gene3D" id="1.10.287.410">
    <property type="match status" value="1"/>
</dbReference>
<keyword evidence="3 7" id="KW-0645">Protease</keyword>
<proteinExistence type="inferred from homology"/>
<keyword evidence="4 7" id="KW-0732">Signal</keyword>
<dbReference type="Proteomes" id="UP001556367">
    <property type="component" value="Unassembled WGS sequence"/>
</dbReference>
<feature type="chain" id="PRO_5044999333" description="Carboxypeptidase" evidence="7">
    <location>
        <begin position="24"/>
        <end position="530"/>
    </location>
</feature>
<dbReference type="PROSITE" id="PS00131">
    <property type="entry name" value="CARBOXYPEPT_SER_SER"/>
    <property type="match status" value="1"/>
</dbReference>
<comment type="similarity">
    <text evidence="1 7">Belongs to the peptidase S10 family.</text>
</comment>
<evidence type="ECO:0000313" key="9">
    <source>
        <dbReference type="Proteomes" id="UP001556367"/>
    </source>
</evidence>
<dbReference type="InterPro" id="IPR018202">
    <property type="entry name" value="Ser_caboxypep_ser_AS"/>
</dbReference>
<evidence type="ECO:0000256" key="2">
    <source>
        <dbReference type="ARBA" id="ARBA00022645"/>
    </source>
</evidence>
<evidence type="ECO:0000313" key="8">
    <source>
        <dbReference type="EMBL" id="KAL0950605.1"/>
    </source>
</evidence>
<dbReference type="PANTHER" id="PTHR11802:SF113">
    <property type="entry name" value="SERINE CARBOXYPEPTIDASE CTSA-4.1"/>
    <property type="match status" value="1"/>
</dbReference>